<comment type="caution">
    <text evidence="2">The sequence shown here is derived from an EMBL/GenBank/DDBJ whole genome shotgun (WGS) entry which is preliminary data.</text>
</comment>
<evidence type="ECO:0000313" key="2">
    <source>
        <dbReference type="EMBL" id="KAG7301840.1"/>
    </source>
</evidence>
<reference evidence="2 3" key="1">
    <citation type="submission" date="2021-06" db="EMBL/GenBank/DDBJ databases">
        <title>A haploid diamondback moth (Plutella xylostella L.) genome assembly resolves 31 chromosomes and identifies a diamide resistance mutation.</title>
        <authorList>
            <person name="Ward C.M."/>
            <person name="Perry K.D."/>
            <person name="Baker G."/>
            <person name="Powis K."/>
            <person name="Heckel D.G."/>
            <person name="Baxter S.W."/>
        </authorList>
    </citation>
    <scope>NUCLEOTIDE SEQUENCE [LARGE SCALE GENOMIC DNA]</scope>
    <source>
        <strain evidence="2 3">LV</strain>
        <tissue evidence="2">Single pupa</tissue>
    </source>
</reference>
<feature type="region of interest" description="Disordered" evidence="1">
    <location>
        <begin position="21"/>
        <end position="124"/>
    </location>
</feature>
<evidence type="ECO:0000313" key="3">
    <source>
        <dbReference type="Proteomes" id="UP000823941"/>
    </source>
</evidence>
<dbReference type="Proteomes" id="UP000823941">
    <property type="component" value="Chromosome 18"/>
</dbReference>
<organism evidence="2 3">
    <name type="scientific">Plutella xylostella</name>
    <name type="common">Diamondback moth</name>
    <name type="synonym">Plutella maculipennis</name>
    <dbReference type="NCBI Taxonomy" id="51655"/>
    <lineage>
        <taxon>Eukaryota</taxon>
        <taxon>Metazoa</taxon>
        <taxon>Ecdysozoa</taxon>
        <taxon>Arthropoda</taxon>
        <taxon>Hexapoda</taxon>
        <taxon>Insecta</taxon>
        <taxon>Pterygota</taxon>
        <taxon>Neoptera</taxon>
        <taxon>Endopterygota</taxon>
        <taxon>Lepidoptera</taxon>
        <taxon>Glossata</taxon>
        <taxon>Ditrysia</taxon>
        <taxon>Yponomeutoidea</taxon>
        <taxon>Plutellidae</taxon>
        <taxon>Plutella</taxon>
    </lineage>
</organism>
<dbReference type="EMBL" id="JAHIBW010000018">
    <property type="protein sequence ID" value="KAG7301840.1"/>
    <property type="molecule type" value="Genomic_DNA"/>
</dbReference>
<accession>A0ABQ7Q9D4</accession>
<feature type="compositionally biased region" description="Acidic residues" evidence="1">
    <location>
        <begin position="65"/>
        <end position="74"/>
    </location>
</feature>
<proteinExistence type="predicted"/>
<feature type="compositionally biased region" description="Pro residues" evidence="1">
    <location>
        <begin position="39"/>
        <end position="49"/>
    </location>
</feature>
<keyword evidence="3" id="KW-1185">Reference proteome</keyword>
<evidence type="ECO:0000256" key="1">
    <source>
        <dbReference type="SAM" id="MobiDB-lite"/>
    </source>
</evidence>
<sequence length="124" mass="13731">MTKRHVDQLIKYTGQSLQDILVGNDYTPSDPCEVDSRPLSPPAPPPLPPAEEADSRERGEVTDPAPEEEDEEQWAEAVGENEQVLSERANDAPLDQAPAEVASSEASLGRSLRPNRKVDYKKYF</sequence>
<gene>
    <name evidence="2" type="ORF">JYU34_013230</name>
</gene>
<protein>
    <submittedName>
        <fullName evidence="2">Uncharacterized protein</fullName>
    </submittedName>
</protein>
<name>A0ABQ7Q9D4_PLUXY</name>